<keyword evidence="3" id="KW-0963">Cytoplasm</keyword>
<reference evidence="15 16" key="1">
    <citation type="submission" date="2021-01" db="EMBL/GenBank/DDBJ databases">
        <title>Whole genome shotgun sequence of Planobispora longispora NBRC 13918.</title>
        <authorList>
            <person name="Komaki H."/>
            <person name="Tamura T."/>
        </authorList>
    </citation>
    <scope>NUCLEOTIDE SEQUENCE [LARGE SCALE GENOMIC DNA]</scope>
    <source>
        <strain evidence="15 16">NBRC 13918</strain>
    </source>
</reference>
<dbReference type="AlphaFoldDB" id="A0A8J3RMD4"/>
<dbReference type="InterPro" id="IPR002314">
    <property type="entry name" value="aa-tRNA-synt_IIb"/>
</dbReference>
<feature type="compositionally biased region" description="Basic and acidic residues" evidence="13">
    <location>
        <begin position="1"/>
        <end position="21"/>
    </location>
</feature>
<keyword evidence="6" id="KW-0547">Nucleotide-binding</keyword>
<feature type="region of interest" description="Disordered" evidence="13">
    <location>
        <begin position="1"/>
        <end position="22"/>
    </location>
</feature>
<dbReference type="PROSITE" id="PS50862">
    <property type="entry name" value="AA_TRNA_LIGASE_II"/>
    <property type="match status" value="1"/>
</dbReference>
<evidence type="ECO:0000256" key="2">
    <source>
        <dbReference type="ARBA" id="ARBA00013163"/>
    </source>
</evidence>
<dbReference type="EC" id="6.1.1.3" evidence="2 12"/>
<dbReference type="EMBL" id="BOOH01000023">
    <property type="protein sequence ID" value="GIH76761.1"/>
    <property type="molecule type" value="Genomic_DNA"/>
</dbReference>
<dbReference type="Gene3D" id="3.30.930.10">
    <property type="entry name" value="Bira Bifunctional Protein, Domain 2"/>
    <property type="match status" value="1"/>
</dbReference>
<dbReference type="FunFam" id="3.30.930.10:FF:000002">
    <property type="entry name" value="Threonine--tRNA ligase"/>
    <property type="match status" value="1"/>
</dbReference>
<dbReference type="PANTHER" id="PTHR11451:SF56">
    <property type="entry name" value="THREONINE--TRNA LIGASE 1"/>
    <property type="match status" value="1"/>
</dbReference>
<evidence type="ECO:0000256" key="1">
    <source>
        <dbReference type="ARBA" id="ARBA00008226"/>
    </source>
</evidence>
<name>A0A8J3RMD4_9ACTN</name>
<dbReference type="PANTHER" id="PTHR11451">
    <property type="entry name" value="THREONINE-TRNA LIGASE"/>
    <property type="match status" value="1"/>
</dbReference>
<dbReference type="SUPFAM" id="SSF52954">
    <property type="entry name" value="Class II aaRS ABD-related"/>
    <property type="match status" value="1"/>
</dbReference>
<sequence>MNDQRYDHHPDQHPDHHLDRRHDHRRLGRELDLFDTDPLIGKGLPFWLPAGAAVRHAVEAYVHRAERLAGYRHVHSPIMGKRELYEISGHWAHYREDMFPPMMVGGEEFVLRPSLCPHHALVFRSRPRSHRDLPLRLAELGGMHRAELSGVLGGLSRVRAIQLNDGHVFCAGEDAGREVGAALAMIAEAHRALGVTASGYRLSLRGEGDKYIDDPAMWRRAEVILREALEERGLPYEEAAGEGAFYGPKIDVQITDPAGRESTLSTVQVDLFQPGRFGLEYTGPDQRMRRPVMVHRSVVGSMERLMAHLVELYGGAFPAWLAPVQVVALPVSAAELPAAGEFVRACEEAGLRAELSGPQDGTLGARIREGRLVPYQAVIGAREAAAGQVSLRLRDGSRREPLPAAEAVARLSGEAVPFPGDGLPDDGR</sequence>
<keyword evidence="7" id="KW-0862">Zinc</keyword>
<gene>
    <name evidence="15" type="ORF">Plo01_31900</name>
</gene>
<evidence type="ECO:0000256" key="5">
    <source>
        <dbReference type="ARBA" id="ARBA00022723"/>
    </source>
</evidence>
<comment type="caution">
    <text evidence="15">The sequence shown here is derived from an EMBL/GenBank/DDBJ whole genome shotgun (WGS) entry which is preliminary data.</text>
</comment>
<keyword evidence="4 15" id="KW-0436">Ligase</keyword>
<feature type="domain" description="Aminoacyl-transfer RNA synthetases class-II family profile" evidence="14">
    <location>
        <begin position="49"/>
        <end position="318"/>
    </location>
</feature>
<dbReference type="CDD" id="cd00771">
    <property type="entry name" value="ThrRS_core"/>
    <property type="match status" value="1"/>
</dbReference>
<evidence type="ECO:0000256" key="8">
    <source>
        <dbReference type="ARBA" id="ARBA00022840"/>
    </source>
</evidence>
<dbReference type="GO" id="GO:0005737">
    <property type="term" value="C:cytoplasm"/>
    <property type="evidence" value="ECO:0007669"/>
    <property type="project" value="UniProtKB-UniRule"/>
</dbReference>
<evidence type="ECO:0000256" key="10">
    <source>
        <dbReference type="ARBA" id="ARBA00023146"/>
    </source>
</evidence>
<dbReference type="InterPro" id="IPR045864">
    <property type="entry name" value="aa-tRNA-synth_II/BPL/LPL"/>
</dbReference>
<dbReference type="Pfam" id="PF00587">
    <property type="entry name" value="tRNA-synt_2b"/>
    <property type="match status" value="1"/>
</dbReference>
<dbReference type="InterPro" id="IPR002320">
    <property type="entry name" value="Thr-tRNA-ligase_IIa"/>
</dbReference>
<dbReference type="InterPro" id="IPR004154">
    <property type="entry name" value="Anticodon-bd"/>
</dbReference>
<evidence type="ECO:0000256" key="6">
    <source>
        <dbReference type="ARBA" id="ARBA00022741"/>
    </source>
</evidence>
<dbReference type="InterPro" id="IPR006195">
    <property type="entry name" value="aa-tRNA-synth_II"/>
</dbReference>
<comment type="similarity">
    <text evidence="1">Belongs to the class-II aminoacyl-tRNA synthetase family.</text>
</comment>
<dbReference type="NCBIfam" id="TIGR00418">
    <property type="entry name" value="thrS"/>
    <property type="match status" value="1"/>
</dbReference>
<keyword evidence="16" id="KW-1185">Reference proteome</keyword>
<evidence type="ECO:0000256" key="11">
    <source>
        <dbReference type="ARBA" id="ARBA00049515"/>
    </source>
</evidence>
<evidence type="ECO:0000256" key="9">
    <source>
        <dbReference type="ARBA" id="ARBA00022917"/>
    </source>
</evidence>
<evidence type="ECO:0000256" key="7">
    <source>
        <dbReference type="ARBA" id="ARBA00022833"/>
    </source>
</evidence>
<dbReference type="RefSeq" id="WP_203891364.1">
    <property type="nucleotide sequence ID" value="NZ_BOOH01000023.1"/>
</dbReference>
<dbReference type="Gene3D" id="3.40.50.800">
    <property type="entry name" value="Anticodon-binding domain"/>
    <property type="match status" value="1"/>
</dbReference>
<comment type="catalytic activity">
    <reaction evidence="11">
        <text>tRNA(Thr) + L-threonine + ATP = L-threonyl-tRNA(Thr) + AMP + diphosphate + H(+)</text>
        <dbReference type="Rhea" id="RHEA:24624"/>
        <dbReference type="Rhea" id="RHEA-COMP:9670"/>
        <dbReference type="Rhea" id="RHEA-COMP:9704"/>
        <dbReference type="ChEBI" id="CHEBI:15378"/>
        <dbReference type="ChEBI" id="CHEBI:30616"/>
        <dbReference type="ChEBI" id="CHEBI:33019"/>
        <dbReference type="ChEBI" id="CHEBI:57926"/>
        <dbReference type="ChEBI" id="CHEBI:78442"/>
        <dbReference type="ChEBI" id="CHEBI:78534"/>
        <dbReference type="ChEBI" id="CHEBI:456215"/>
        <dbReference type="EC" id="6.1.1.3"/>
    </reaction>
</comment>
<evidence type="ECO:0000256" key="13">
    <source>
        <dbReference type="SAM" id="MobiDB-lite"/>
    </source>
</evidence>
<evidence type="ECO:0000259" key="14">
    <source>
        <dbReference type="PROSITE" id="PS50862"/>
    </source>
</evidence>
<dbReference type="Proteomes" id="UP000616724">
    <property type="component" value="Unassembled WGS sequence"/>
</dbReference>
<dbReference type="SUPFAM" id="SSF55681">
    <property type="entry name" value="Class II aaRS and biotin synthetases"/>
    <property type="match status" value="1"/>
</dbReference>
<dbReference type="Pfam" id="PF03129">
    <property type="entry name" value="HGTP_anticodon"/>
    <property type="match status" value="1"/>
</dbReference>
<dbReference type="GO" id="GO:0046872">
    <property type="term" value="F:metal ion binding"/>
    <property type="evidence" value="ECO:0007669"/>
    <property type="project" value="UniProtKB-KW"/>
</dbReference>
<keyword evidence="10" id="KW-0030">Aminoacyl-tRNA synthetase</keyword>
<dbReference type="GO" id="GO:0006435">
    <property type="term" value="P:threonyl-tRNA aminoacylation"/>
    <property type="evidence" value="ECO:0007669"/>
    <property type="project" value="UniProtKB-UniRule"/>
</dbReference>
<dbReference type="PRINTS" id="PR01047">
    <property type="entry name" value="TRNASYNTHTHR"/>
</dbReference>
<evidence type="ECO:0000256" key="3">
    <source>
        <dbReference type="ARBA" id="ARBA00022490"/>
    </source>
</evidence>
<dbReference type="GO" id="GO:0005524">
    <property type="term" value="F:ATP binding"/>
    <property type="evidence" value="ECO:0007669"/>
    <property type="project" value="UniProtKB-KW"/>
</dbReference>
<evidence type="ECO:0000313" key="16">
    <source>
        <dbReference type="Proteomes" id="UP000616724"/>
    </source>
</evidence>
<keyword evidence="9" id="KW-0648">Protein biosynthesis</keyword>
<organism evidence="15 16">
    <name type="scientific">Planobispora longispora</name>
    <dbReference type="NCBI Taxonomy" id="28887"/>
    <lineage>
        <taxon>Bacteria</taxon>
        <taxon>Bacillati</taxon>
        <taxon>Actinomycetota</taxon>
        <taxon>Actinomycetes</taxon>
        <taxon>Streptosporangiales</taxon>
        <taxon>Streptosporangiaceae</taxon>
        <taxon>Planobispora</taxon>
    </lineage>
</organism>
<dbReference type="InterPro" id="IPR033728">
    <property type="entry name" value="ThrRS_core"/>
</dbReference>
<evidence type="ECO:0000313" key="15">
    <source>
        <dbReference type="EMBL" id="GIH76761.1"/>
    </source>
</evidence>
<protein>
    <recommendedName>
        <fullName evidence="2 12">Threonine--tRNA ligase</fullName>
        <ecNumber evidence="2 12">6.1.1.3</ecNumber>
    </recommendedName>
</protein>
<proteinExistence type="inferred from homology"/>
<keyword evidence="8" id="KW-0067">ATP-binding</keyword>
<evidence type="ECO:0000256" key="12">
    <source>
        <dbReference type="NCBIfam" id="TIGR00418"/>
    </source>
</evidence>
<dbReference type="InterPro" id="IPR036621">
    <property type="entry name" value="Anticodon-bd_dom_sf"/>
</dbReference>
<dbReference type="GO" id="GO:0004829">
    <property type="term" value="F:threonine-tRNA ligase activity"/>
    <property type="evidence" value="ECO:0007669"/>
    <property type="project" value="UniProtKB-UniRule"/>
</dbReference>
<accession>A0A8J3RMD4</accession>
<keyword evidence="5" id="KW-0479">Metal-binding</keyword>
<evidence type="ECO:0000256" key="4">
    <source>
        <dbReference type="ARBA" id="ARBA00022598"/>
    </source>
</evidence>